<evidence type="ECO:0000256" key="7">
    <source>
        <dbReference type="ARBA" id="ARBA00023128"/>
    </source>
</evidence>
<protein>
    <recommendedName>
        <fullName evidence="9">MICOS complex subunit MIC10</fullName>
    </recommendedName>
</protein>
<keyword evidence="7 9" id="KW-0496">Mitochondrion</keyword>
<reference evidence="11" key="1">
    <citation type="submission" date="2020-11" db="EMBL/GenBank/DDBJ databases">
        <authorList>
            <person name="Whitehead M."/>
        </authorList>
    </citation>
    <scope>NUCLEOTIDE SEQUENCE</scope>
    <source>
        <strain evidence="11">EGII</strain>
    </source>
</reference>
<dbReference type="PANTHER" id="PTHR21304">
    <property type="entry name" value="MICOS COMPLEX SUBUNIT MIC10"/>
    <property type="match status" value="1"/>
</dbReference>
<comment type="subunit">
    <text evidence="9">Component of the mitochondrial contact site and cristae organizing system (MICOS) complex.</text>
</comment>
<dbReference type="GO" id="GO:0061617">
    <property type="term" value="C:MICOS complex"/>
    <property type="evidence" value="ECO:0007669"/>
    <property type="project" value="UniProtKB-UniRule"/>
</dbReference>
<evidence type="ECO:0000256" key="4">
    <source>
        <dbReference type="ARBA" id="ARBA00022692"/>
    </source>
</evidence>
<name>A0A811VJ54_CERCA</name>
<dbReference type="EMBL" id="CAJHJT010000056">
    <property type="protein sequence ID" value="CAD7014173.1"/>
    <property type="molecule type" value="Genomic_DNA"/>
</dbReference>
<organism evidence="11 12">
    <name type="scientific">Ceratitis capitata</name>
    <name type="common">Mediterranean fruit fly</name>
    <name type="synonym">Tephritis capitata</name>
    <dbReference type="NCBI Taxonomy" id="7213"/>
    <lineage>
        <taxon>Eukaryota</taxon>
        <taxon>Metazoa</taxon>
        <taxon>Ecdysozoa</taxon>
        <taxon>Arthropoda</taxon>
        <taxon>Hexapoda</taxon>
        <taxon>Insecta</taxon>
        <taxon>Pterygota</taxon>
        <taxon>Neoptera</taxon>
        <taxon>Endopterygota</taxon>
        <taxon>Diptera</taxon>
        <taxon>Brachycera</taxon>
        <taxon>Muscomorpha</taxon>
        <taxon>Tephritoidea</taxon>
        <taxon>Tephritidae</taxon>
        <taxon>Ceratitis</taxon>
        <taxon>Ceratitis</taxon>
    </lineage>
</organism>
<feature type="transmembrane region" description="Helical" evidence="9">
    <location>
        <begin position="49"/>
        <end position="68"/>
    </location>
</feature>
<dbReference type="InterPro" id="IPR007512">
    <property type="entry name" value="Mic10"/>
</dbReference>
<evidence type="ECO:0000313" key="11">
    <source>
        <dbReference type="EMBL" id="CAD7014173.1"/>
    </source>
</evidence>
<dbReference type="Pfam" id="PF04418">
    <property type="entry name" value="DUF543"/>
    <property type="match status" value="1"/>
</dbReference>
<dbReference type="AlphaFoldDB" id="A0A811VJ54"/>
<evidence type="ECO:0000256" key="8">
    <source>
        <dbReference type="ARBA" id="ARBA00023136"/>
    </source>
</evidence>
<keyword evidence="5 9" id="KW-0999">Mitochondrion inner membrane</keyword>
<feature type="compositionally biased region" description="Polar residues" evidence="10">
    <location>
        <begin position="1"/>
        <end position="17"/>
    </location>
</feature>
<accession>A0A811VJ54</accession>
<keyword evidence="12" id="KW-1185">Reference proteome</keyword>
<evidence type="ECO:0000256" key="3">
    <source>
        <dbReference type="ARBA" id="ARBA00006792"/>
    </source>
</evidence>
<feature type="region of interest" description="Disordered" evidence="10">
    <location>
        <begin position="1"/>
        <end position="31"/>
    </location>
</feature>
<evidence type="ECO:0000256" key="1">
    <source>
        <dbReference type="ARBA" id="ARBA00002689"/>
    </source>
</evidence>
<proteinExistence type="inferred from homology"/>
<dbReference type="Proteomes" id="UP000606786">
    <property type="component" value="Unassembled WGS sequence"/>
</dbReference>
<keyword evidence="4 9" id="KW-0812">Transmembrane</keyword>
<comment type="function">
    <text evidence="1 9">Component of the MICOS complex, a large protein complex of the mitochondrial inner membrane that plays crucial roles in the maintenance of crista junctions, inner membrane architecture, and formation of contact sites to the outer membrane.</text>
</comment>
<keyword evidence="8 9" id="KW-0472">Membrane</keyword>
<evidence type="ECO:0000256" key="10">
    <source>
        <dbReference type="SAM" id="MobiDB-lite"/>
    </source>
</evidence>
<comment type="caution">
    <text evidence="11">The sequence shown here is derived from an EMBL/GenBank/DDBJ whole genome shotgun (WGS) entry which is preliminary data.</text>
</comment>
<dbReference type="PANTHER" id="PTHR21304:SF0">
    <property type="entry name" value="MICOS COMPLEX SUBUNIT MIC10"/>
    <property type="match status" value="1"/>
</dbReference>
<evidence type="ECO:0000256" key="2">
    <source>
        <dbReference type="ARBA" id="ARBA00004434"/>
    </source>
</evidence>
<evidence type="ECO:0000256" key="6">
    <source>
        <dbReference type="ARBA" id="ARBA00022989"/>
    </source>
</evidence>
<evidence type="ECO:0000256" key="9">
    <source>
        <dbReference type="RuleBase" id="RU363011"/>
    </source>
</evidence>
<gene>
    <name evidence="11" type="ORF">CCAP1982_LOCUS22179</name>
</gene>
<evidence type="ECO:0000256" key="5">
    <source>
        <dbReference type="ARBA" id="ARBA00022792"/>
    </source>
</evidence>
<sequence>MANNKTDSNVLTSAARNSSSSSDSSTDVSVGPYPEDKLNTLMNKCWTDAIVKSGVGFGIGFLCSVLFVRRFWPPLLGASFGLGVAYKECERNLLSLTECEPIFEVKGKRIL</sequence>
<keyword evidence="6 9" id="KW-1133">Transmembrane helix</keyword>
<comment type="similarity">
    <text evidence="3 9">Belongs to the MICOS complex subunit Mic10 family.</text>
</comment>
<comment type="subcellular location">
    <subcellularLocation>
        <location evidence="2 9">Mitochondrion inner membrane</location>
        <topology evidence="2 9">Single-pass membrane protein</topology>
    </subcellularLocation>
</comment>
<evidence type="ECO:0000313" key="12">
    <source>
        <dbReference type="Proteomes" id="UP000606786"/>
    </source>
</evidence>
<feature type="compositionally biased region" description="Low complexity" evidence="10">
    <location>
        <begin position="18"/>
        <end position="30"/>
    </location>
</feature>